<evidence type="ECO:0000256" key="2">
    <source>
        <dbReference type="SAM" id="MobiDB-lite"/>
    </source>
</evidence>
<dbReference type="Pfam" id="PF13487">
    <property type="entry name" value="HD_5"/>
    <property type="match status" value="1"/>
</dbReference>
<evidence type="ECO:0000313" key="6">
    <source>
        <dbReference type="EMBL" id="SHK73247.1"/>
    </source>
</evidence>
<dbReference type="EMBL" id="JAVDRP010000009">
    <property type="protein sequence ID" value="MDR6411058.1"/>
    <property type="molecule type" value="Genomic_DNA"/>
</dbReference>
<feature type="region of interest" description="Disordered" evidence="2">
    <location>
        <begin position="1"/>
        <end position="23"/>
    </location>
</feature>
<dbReference type="InterPro" id="IPR037522">
    <property type="entry name" value="HD_GYP_dom"/>
</dbReference>
<dbReference type="SUPFAM" id="SSF52172">
    <property type="entry name" value="CheY-like"/>
    <property type="match status" value="1"/>
</dbReference>
<reference evidence="5 8" key="2">
    <citation type="submission" date="2023-07" db="EMBL/GenBank/DDBJ databases">
        <title>Sorghum-associated microbial communities from plants grown in Nebraska, USA.</title>
        <authorList>
            <person name="Schachtman D."/>
        </authorList>
    </citation>
    <scope>NUCLEOTIDE SEQUENCE [LARGE SCALE GENOMIC DNA]</scope>
    <source>
        <strain evidence="5 8">DS1316</strain>
    </source>
</reference>
<dbReference type="Proteomes" id="UP001264340">
    <property type="component" value="Unassembled WGS sequence"/>
</dbReference>
<evidence type="ECO:0000259" key="4">
    <source>
        <dbReference type="PROSITE" id="PS51832"/>
    </source>
</evidence>
<dbReference type="RefSeq" id="WP_073431326.1">
    <property type="nucleotide sequence ID" value="NZ_CADFGY010000011.1"/>
</dbReference>
<dbReference type="EMBL" id="FRAB01000035">
    <property type="protein sequence ID" value="SHK73247.1"/>
    <property type="molecule type" value="Genomic_DNA"/>
</dbReference>
<feature type="domain" description="HD-GYP" evidence="4">
    <location>
        <begin position="200"/>
        <end position="395"/>
    </location>
</feature>
<dbReference type="SUPFAM" id="SSF109604">
    <property type="entry name" value="HD-domain/PDEase-like"/>
    <property type="match status" value="1"/>
</dbReference>
<dbReference type="CDD" id="cd17569">
    <property type="entry name" value="REC_HupR-like"/>
    <property type="match status" value="1"/>
</dbReference>
<dbReference type="PROSITE" id="PS50110">
    <property type="entry name" value="RESPONSE_REGULATORY"/>
    <property type="match status" value="1"/>
</dbReference>
<dbReference type="AlphaFoldDB" id="A0A1M6UVJ4"/>
<keyword evidence="8" id="KW-1185">Reference proteome</keyword>
<dbReference type="InterPro" id="IPR003607">
    <property type="entry name" value="HD/PDEase_dom"/>
</dbReference>
<dbReference type="GO" id="GO:0008081">
    <property type="term" value="F:phosphoric diester hydrolase activity"/>
    <property type="evidence" value="ECO:0007669"/>
    <property type="project" value="UniProtKB-ARBA"/>
</dbReference>
<evidence type="ECO:0000313" key="5">
    <source>
        <dbReference type="EMBL" id="MDR6411058.1"/>
    </source>
</evidence>
<dbReference type="PANTHER" id="PTHR45228:SF8">
    <property type="entry name" value="TWO-COMPONENT RESPONSE REGULATOR-RELATED"/>
    <property type="match status" value="1"/>
</dbReference>
<evidence type="ECO:0000313" key="7">
    <source>
        <dbReference type="Proteomes" id="UP000184395"/>
    </source>
</evidence>
<dbReference type="InterPro" id="IPR001789">
    <property type="entry name" value="Sig_transdc_resp-reg_receiver"/>
</dbReference>
<reference evidence="6 7" key="1">
    <citation type="submission" date="2016-11" db="EMBL/GenBank/DDBJ databases">
        <authorList>
            <person name="Jaros S."/>
            <person name="Januszkiewicz K."/>
            <person name="Wedrychowicz H."/>
        </authorList>
    </citation>
    <scope>NUCLEOTIDE SEQUENCE [LARGE SCALE GENOMIC DNA]</scope>
    <source>
        <strain evidence="6 7">LMG 20594</strain>
    </source>
</reference>
<dbReference type="SMART" id="SM00448">
    <property type="entry name" value="REC"/>
    <property type="match status" value="1"/>
</dbReference>
<dbReference type="InterPro" id="IPR011006">
    <property type="entry name" value="CheY-like_superfamily"/>
</dbReference>
<organism evidence="6 7">
    <name type="scientific">Paraburkholderia terricola</name>
    <dbReference type="NCBI Taxonomy" id="169427"/>
    <lineage>
        <taxon>Bacteria</taxon>
        <taxon>Pseudomonadati</taxon>
        <taxon>Pseudomonadota</taxon>
        <taxon>Betaproteobacteria</taxon>
        <taxon>Burkholderiales</taxon>
        <taxon>Burkholderiaceae</taxon>
        <taxon>Paraburkholderia</taxon>
    </lineage>
</organism>
<dbReference type="Gene3D" id="1.10.3210.10">
    <property type="entry name" value="Hypothetical protein af1432"/>
    <property type="match status" value="1"/>
</dbReference>
<dbReference type="InterPro" id="IPR052020">
    <property type="entry name" value="Cyclic_di-GMP/3'3'-cGAMP_PDE"/>
</dbReference>
<evidence type="ECO:0000256" key="1">
    <source>
        <dbReference type="PROSITE-ProRule" id="PRU00169"/>
    </source>
</evidence>
<feature type="modified residue" description="4-aspartylphosphate" evidence="1">
    <location>
        <position position="79"/>
    </location>
</feature>
<name>A0A1M6UVJ4_9BURK</name>
<dbReference type="Pfam" id="PF00072">
    <property type="entry name" value="Response_reg"/>
    <property type="match status" value="1"/>
</dbReference>
<dbReference type="PROSITE" id="PS51832">
    <property type="entry name" value="HD_GYP"/>
    <property type="match status" value="1"/>
</dbReference>
<accession>A0A1M6UVJ4</accession>
<keyword evidence="1" id="KW-0597">Phosphoprotein</keyword>
<feature type="domain" description="Response regulatory" evidence="3">
    <location>
        <begin position="30"/>
        <end position="145"/>
    </location>
</feature>
<dbReference type="KEGG" id="pts:CUJ90_24155"/>
<dbReference type="Gene3D" id="3.40.50.2300">
    <property type="match status" value="1"/>
</dbReference>
<gene>
    <name evidence="5" type="ORF">J2804_004486</name>
    <name evidence="6" type="ORF">SAMN05192548_103537</name>
</gene>
<evidence type="ECO:0000313" key="8">
    <source>
        <dbReference type="Proteomes" id="UP001264340"/>
    </source>
</evidence>
<dbReference type="PANTHER" id="PTHR45228">
    <property type="entry name" value="CYCLIC DI-GMP PHOSPHODIESTERASE TM_0186-RELATED"/>
    <property type="match status" value="1"/>
</dbReference>
<protein>
    <submittedName>
        <fullName evidence="5">Response regulator RpfG family c-di-GMP phosphodiesterase</fullName>
    </submittedName>
    <submittedName>
        <fullName evidence="6">Response regulator c-di-GMP phosphodiesterase, RpfG family, contains REC and HD-GYP domains</fullName>
    </submittedName>
</protein>
<dbReference type="STRING" id="169427.SAMN05192548_103537"/>
<sequence length="464" mass="51218">MSELQVTDQMPGASESPAASQEPLEAPVPTLLLVDDEPGVVSSLKRLFRPLKYEVLSAYSGADALQLLETARVDVIISDMRMPNMDGAEFLSRSRSIAPDAIRILLTGYSEVEAVVRAVNEGHVYHYLHKPWDDQDLLLTIQRALEQLRLQRETVRLTELLQRQNERLASFNTELERDVHARTEEIRQTVMFLEGAQQDLKSNFLTMVKVCANMVEMRCGLPGHSARIGELAKQLGASIGMSDYACGELLMAGLLHGIGKLFLPDALLKTPIAKMQPQEAKLYHLHPLHGQMALSPVSQLANVQAMIRHQYERFDGRGAPDGLAGSSIPIGARILALARDVEDLRIGAIAPQKMTDAQIVSTVRSQSGIRYDPAIADKYIELVTSHAELSPEGVPDTVDASHLKEGMKLAEDLRTSRGTLLMTKGKVLSADQIAQIRRFEIHEEERFVILVERSLVATAATRAA</sequence>
<dbReference type="CDD" id="cd00077">
    <property type="entry name" value="HDc"/>
    <property type="match status" value="1"/>
</dbReference>
<dbReference type="GeneID" id="301981226"/>
<dbReference type="Proteomes" id="UP000184395">
    <property type="component" value="Unassembled WGS sequence"/>
</dbReference>
<dbReference type="OrthoDB" id="9774747at2"/>
<proteinExistence type="predicted"/>
<evidence type="ECO:0000259" key="3">
    <source>
        <dbReference type="PROSITE" id="PS50110"/>
    </source>
</evidence>
<dbReference type="GO" id="GO:0000160">
    <property type="term" value="P:phosphorelay signal transduction system"/>
    <property type="evidence" value="ECO:0007669"/>
    <property type="project" value="InterPro"/>
</dbReference>